<protein>
    <recommendedName>
        <fullName evidence="8">Formate-dependent phosphoribosylglycinamide formyltransferase</fullName>
        <ecNumber evidence="8">6.3.1.21</ecNumber>
    </recommendedName>
    <alternativeName>
        <fullName evidence="8">5'-phosphoribosylglycinamide transformylase 2</fullName>
    </alternativeName>
    <alternativeName>
        <fullName evidence="8">Formate-dependent GAR transformylase</fullName>
    </alternativeName>
    <alternativeName>
        <fullName evidence="8">GAR transformylase 2</fullName>
        <shortName evidence="8">GART 2</shortName>
    </alternativeName>
    <alternativeName>
        <fullName evidence="8">Non-folate glycinamide ribonucleotide transformylase</fullName>
    </alternativeName>
    <alternativeName>
        <fullName evidence="8">Phosphoribosylglycinamide formyltransferase 2</fullName>
    </alternativeName>
</protein>
<dbReference type="InterPro" id="IPR005862">
    <property type="entry name" value="PurT"/>
</dbReference>
<feature type="binding site" evidence="8">
    <location>
        <begin position="160"/>
        <end position="165"/>
    </location>
    <ligand>
        <name>ATP</name>
        <dbReference type="ChEBI" id="CHEBI:30616"/>
    </ligand>
</feature>
<dbReference type="FunFam" id="3.40.50.20:FF:000007">
    <property type="entry name" value="Formate-dependent phosphoribosylglycinamide formyltransferase"/>
    <property type="match status" value="1"/>
</dbReference>
<evidence type="ECO:0000256" key="6">
    <source>
        <dbReference type="ARBA" id="ARBA00022840"/>
    </source>
</evidence>
<dbReference type="InterPro" id="IPR016185">
    <property type="entry name" value="PreATP-grasp_dom_sf"/>
</dbReference>
<dbReference type="Gene3D" id="3.40.50.20">
    <property type="match status" value="1"/>
</dbReference>
<dbReference type="InterPro" id="IPR013815">
    <property type="entry name" value="ATP_grasp_subdomain_1"/>
</dbReference>
<dbReference type="PATRIC" id="fig|1206767.3.peg.2306"/>
<evidence type="ECO:0000259" key="9">
    <source>
        <dbReference type="PROSITE" id="PS50975"/>
    </source>
</evidence>
<dbReference type="HAMAP" id="MF_01643">
    <property type="entry name" value="PurT"/>
    <property type="match status" value="1"/>
</dbReference>
<dbReference type="NCBIfam" id="TIGR01142">
    <property type="entry name" value="purT"/>
    <property type="match status" value="1"/>
</dbReference>
<proteinExistence type="inferred from homology"/>
<dbReference type="AlphaFoldDB" id="K6FK37"/>
<dbReference type="Gene3D" id="3.30.1490.20">
    <property type="entry name" value="ATP-grasp fold, A domain"/>
    <property type="match status" value="1"/>
</dbReference>
<evidence type="ECO:0000256" key="2">
    <source>
        <dbReference type="ARBA" id="ARBA00022598"/>
    </source>
</evidence>
<dbReference type="NCBIfam" id="NF006766">
    <property type="entry name" value="PRK09288.1"/>
    <property type="match status" value="1"/>
</dbReference>
<feature type="binding site" evidence="8">
    <location>
        <begin position="195"/>
        <end position="198"/>
    </location>
    <ligand>
        <name>ATP</name>
        <dbReference type="ChEBI" id="CHEBI:30616"/>
    </ligand>
</feature>
<dbReference type="PANTHER" id="PTHR43055">
    <property type="entry name" value="FORMATE-DEPENDENT PHOSPHORIBOSYLGLYCINAMIDE FORMYLTRANSFERASE"/>
    <property type="match status" value="1"/>
</dbReference>
<dbReference type="GO" id="GO:0005829">
    <property type="term" value="C:cytosol"/>
    <property type="evidence" value="ECO:0007669"/>
    <property type="project" value="TreeGrafter"/>
</dbReference>
<dbReference type="EMBL" id="ALAO01000190">
    <property type="protein sequence ID" value="EKO38932.1"/>
    <property type="molecule type" value="Genomic_DNA"/>
</dbReference>
<feature type="binding site" evidence="8">
    <location>
        <begin position="22"/>
        <end position="23"/>
    </location>
    <ligand>
        <name>N(1)-(5-phospho-beta-D-ribosyl)glycinamide</name>
        <dbReference type="ChEBI" id="CHEBI:143788"/>
    </ligand>
</feature>
<evidence type="ECO:0000256" key="1">
    <source>
        <dbReference type="ARBA" id="ARBA00011738"/>
    </source>
</evidence>
<keyword evidence="2 8" id="KW-0436">Ligase</keyword>
<keyword evidence="6 8" id="KW-0067">ATP-binding</keyword>
<dbReference type="Gene3D" id="3.30.470.20">
    <property type="entry name" value="ATP-grasp fold, B domain"/>
    <property type="match status" value="1"/>
</dbReference>
<comment type="catalytic activity">
    <reaction evidence="8">
        <text>N(1)-(5-phospho-beta-D-ribosyl)glycinamide + formate + ATP = N(2)-formyl-N(1)-(5-phospho-beta-D-ribosyl)glycinamide + ADP + phosphate + H(+)</text>
        <dbReference type="Rhea" id="RHEA:24829"/>
        <dbReference type="ChEBI" id="CHEBI:15378"/>
        <dbReference type="ChEBI" id="CHEBI:15740"/>
        <dbReference type="ChEBI" id="CHEBI:30616"/>
        <dbReference type="ChEBI" id="CHEBI:43474"/>
        <dbReference type="ChEBI" id="CHEBI:143788"/>
        <dbReference type="ChEBI" id="CHEBI:147286"/>
        <dbReference type="ChEBI" id="CHEBI:456216"/>
        <dbReference type="EC" id="6.3.1.21"/>
    </reaction>
</comment>
<feature type="binding site" evidence="8">
    <location>
        <position position="279"/>
    </location>
    <ligand>
        <name>Mg(2+)</name>
        <dbReference type="ChEBI" id="CHEBI:18420"/>
    </ligand>
</feature>
<name>K6FK37_9BACT</name>
<keyword evidence="4 8" id="KW-0547">Nucleotide-binding</keyword>
<dbReference type="InterPro" id="IPR048740">
    <property type="entry name" value="PurT_C"/>
</dbReference>
<comment type="similarity">
    <text evidence="8">Belongs to the PurK/PurT family.</text>
</comment>
<dbReference type="Pfam" id="PF02222">
    <property type="entry name" value="ATP-grasp"/>
    <property type="match status" value="1"/>
</dbReference>
<evidence type="ECO:0000256" key="3">
    <source>
        <dbReference type="ARBA" id="ARBA00022723"/>
    </source>
</evidence>
<organism evidence="10 11">
    <name type="scientific">Solidesulfovibrio magneticus str. Maddingley MBC34</name>
    <dbReference type="NCBI Taxonomy" id="1206767"/>
    <lineage>
        <taxon>Bacteria</taxon>
        <taxon>Pseudomonadati</taxon>
        <taxon>Thermodesulfobacteriota</taxon>
        <taxon>Desulfovibrionia</taxon>
        <taxon>Desulfovibrionales</taxon>
        <taxon>Desulfovibrionaceae</taxon>
        <taxon>Solidesulfovibrio</taxon>
    </lineage>
</organism>
<dbReference type="FunFam" id="3.30.1490.20:FF:000013">
    <property type="entry name" value="Formate-dependent phosphoribosylglycinamide formyltransferase"/>
    <property type="match status" value="1"/>
</dbReference>
<keyword evidence="3 8" id="KW-0479">Metal-binding</keyword>
<evidence type="ECO:0000313" key="10">
    <source>
        <dbReference type="EMBL" id="EKO38932.1"/>
    </source>
</evidence>
<feature type="domain" description="ATP-grasp" evidence="9">
    <location>
        <begin position="119"/>
        <end position="308"/>
    </location>
</feature>
<dbReference type="SUPFAM" id="SSF56059">
    <property type="entry name" value="Glutathione synthetase ATP-binding domain-like"/>
    <property type="match status" value="1"/>
</dbReference>
<evidence type="ECO:0000256" key="8">
    <source>
        <dbReference type="HAMAP-Rule" id="MF_01643"/>
    </source>
</evidence>
<dbReference type="GO" id="GO:0005524">
    <property type="term" value="F:ATP binding"/>
    <property type="evidence" value="ECO:0007669"/>
    <property type="project" value="UniProtKB-UniRule"/>
</dbReference>
<keyword evidence="10" id="KW-0808">Transferase</keyword>
<reference evidence="10 11" key="1">
    <citation type="submission" date="2012-07" db="EMBL/GenBank/DDBJ databases">
        <title>Draft genome sequence of Desulfovibrio magneticus str. Maddingley MBC34 obtained from a metagenomic sequence of a methanogenic enrichment isolated from coal-seam formation water in Victoria, Australia.</title>
        <authorList>
            <person name="Greenfield P."/>
            <person name="Hendry P."/>
            <person name="Li D."/>
            <person name="Rosewarne C.P."/>
            <person name="Tran-Dinh N."/>
            <person name="Elbourne L.D.H."/>
            <person name="Paulsen I.T."/>
            <person name="Midgley D.J."/>
        </authorList>
    </citation>
    <scope>NUCLEOTIDE SEQUENCE [LARGE SCALE GENOMIC DNA]</scope>
    <source>
        <strain evidence="11">Maddingley MBC34</strain>
    </source>
</reference>
<feature type="binding site" evidence="8">
    <location>
        <position position="114"/>
    </location>
    <ligand>
        <name>ATP</name>
        <dbReference type="ChEBI" id="CHEBI:30616"/>
    </ligand>
</feature>
<comment type="subunit">
    <text evidence="1 8">Homodimer.</text>
</comment>
<feature type="binding site" evidence="8">
    <location>
        <position position="356"/>
    </location>
    <ligand>
        <name>N(1)-(5-phospho-beta-D-ribosyl)glycinamide</name>
        <dbReference type="ChEBI" id="CHEBI:143788"/>
    </ligand>
</feature>
<dbReference type="PROSITE" id="PS50975">
    <property type="entry name" value="ATP_GRASP"/>
    <property type="match status" value="1"/>
</dbReference>
<dbReference type="Pfam" id="PF21244">
    <property type="entry name" value="PurT_C"/>
    <property type="match status" value="1"/>
</dbReference>
<feature type="binding site" evidence="8">
    <location>
        <begin position="363"/>
        <end position="364"/>
    </location>
    <ligand>
        <name>N(1)-(5-phospho-beta-D-ribosyl)glycinamide</name>
        <dbReference type="ChEBI" id="CHEBI:143788"/>
    </ligand>
</feature>
<feature type="binding site" evidence="8">
    <location>
        <position position="267"/>
    </location>
    <ligand>
        <name>Mg(2+)</name>
        <dbReference type="ChEBI" id="CHEBI:18420"/>
    </ligand>
</feature>
<dbReference type="GO" id="GO:0004644">
    <property type="term" value="F:phosphoribosylglycinamide formyltransferase activity"/>
    <property type="evidence" value="ECO:0007669"/>
    <property type="project" value="UniProtKB-UniRule"/>
</dbReference>
<evidence type="ECO:0000256" key="5">
    <source>
        <dbReference type="ARBA" id="ARBA00022755"/>
    </source>
</evidence>
<evidence type="ECO:0000256" key="7">
    <source>
        <dbReference type="ARBA" id="ARBA00022842"/>
    </source>
</evidence>
<dbReference type="FunFam" id="3.30.470.20:FF:000027">
    <property type="entry name" value="Formate-dependent phosphoribosylglycinamide formyltransferase"/>
    <property type="match status" value="1"/>
</dbReference>
<dbReference type="PANTHER" id="PTHR43055:SF1">
    <property type="entry name" value="FORMATE-DEPENDENT PHOSPHORIBOSYLGLYCINAMIDE FORMYLTRANSFERASE"/>
    <property type="match status" value="1"/>
</dbReference>
<dbReference type="SUPFAM" id="SSF52440">
    <property type="entry name" value="PreATP-grasp domain"/>
    <property type="match status" value="1"/>
</dbReference>
<dbReference type="InterPro" id="IPR054350">
    <property type="entry name" value="PurT/PurK_preATP-grasp"/>
</dbReference>
<dbReference type="Pfam" id="PF22660">
    <property type="entry name" value="RS_preATP-grasp-like"/>
    <property type="match status" value="1"/>
</dbReference>
<dbReference type="InterPro" id="IPR003135">
    <property type="entry name" value="ATP-grasp_carboxylate-amine"/>
</dbReference>
<dbReference type="Proteomes" id="UP000006272">
    <property type="component" value="Unassembled WGS sequence"/>
</dbReference>
<dbReference type="GO" id="GO:0043815">
    <property type="term" value="F:phosphoribosylglycinamide formyltransferase 2 activity"/>
    <property type="evidence" value="ECO:0007669"/>
    <property type="project" value="UniProtKB-UniRule"/>
</dbReference>
<feature type="binding site" evidence="8">
    <location>
        <position position="286"/>
    </location>
    <ligand>
        <name>N(1)-(5-phospho-beta-D-ribosyl)glycinamide</name>
        <dbReference type="ChEBI" id="CHEBI:143788"/>
    </ligand>
</feature>
<evidence type="ECO:0000256" key="4">
    <source>
        <dbReference type="ARBA" id="ARBA00022741"/>
    </source>
</evidence>
<keyword evidence="5 8" id="KW-0658">Purine biosynthesis</keyword>
<comment type="pathway">
    <text evidence="8">Purine metabolism; IMP biosynthesis via de novo pathway; N(2)-formyl-N(1)-(5-phospho-D-ribosyl)glycinamide from N(1)-(5-phospho-D-ribosyl)glycinamide (formate route): step 1/1.</text>
</comment>
<gene>
    <name evidence="8" type="primary">purT</name>
    <name evidence="10" type="ORF">B193_2363</name>
</gene>
<feature type="binding site" evidence="8">
    <location>
        <position position="155"/>
    </location>
    <ligand>
        <name>ATP</name>
        <dbReference type="ChEBI" id="CHEBI:30616"/>
    </ligand>
</feature>
<accession>K6FK37</accession>
<keyword evidence="7 8" id="KW-0460">Magnesium</keyword>
<feature type="binding site" evidence="8">
    <location>
        <position position="203"/>
    </location>
    <ligand>
        <name>ATP</name>
        <dbReference type="ChEBI" id="CHEBI:30616"/>
    </ligand>
</feature>
<dbReference type="EC" id="6.3.1.21" evidence="8"/>
<feature type="binding site" evidence="8">
    <location>
        <position position="82"/>
    </location>
    <ligand>
        <name>N(1)-(5-phospho-beta-D-ribosyl)glycinamide</name>
        <dbReference type="ChEBI" id="CHEBI:143788"/>
    </ligand>
</feature>
<comment type="caution">
    <text evidence="10">The sequence shown here is derived from an EMBL/GenBank/DDBJ whole genome shotgun (WGS) entry which is preliminary data.</text>
</comment>
<dbReference type="InterPro" id="IPR011761">
    <property type="entry name" value="ATP-grasp"/>
</dbReference>
<evidence type="ECO:0000313" key="11">
    <source>
        <dbReference type="Proteomes" id="UP000006272"/>
    </source>
</evidence>
<dbReference type="GO" id="GO:0000287">
    <property type="term" value="F:magnesium ion binding"/>
    <property type="evidence" value="ECO:0007669"/>
    <property type="project" value="UniProtKB-UniRule"/>
</dbReference>
<dbReference type="GO" id="GO:0006189">
    <property type="term" value="P:'de novo' IMP biosynthetic process"/>
    <property type="evidence" value="ECO:0007669"/>
    <property type="project" value="UniProtKB-UniRule"/>
</dbReference>
<dbReference type="UniPathway" id="UPA00074">
    <property type="reaction ID" value="UER00127"/>
</dbReference>
<comment type="function">
    <text evidence="8">Involved in the de novo purine biosynthesis. Catalyzes the transfer of formate to 5-phospho-ribosyl-glycinamide (GAR), producing 5-phospho-ribosyl-N-formylglycinamide (FGAR). Formate is provided by PurU via hydrolysis of 10-formyl-tetrahydrofolate.</text>
</comment>
<sequence>MTTIGTPLTASATKILLLGSGELGKEVAIEAQRLGVEVIAVDRYPNAPAMQVAHRRHVVSMLDAAALRSIIEAEKPDYIVPEIEAIATEELIKLEAEGYPVVPTARAARLTMDREGIRRLAAEELGLVTSPYRFADTREEFLAACDAVGFPCVVKPVMSSSGKGQSVARDAASAEASWDYAQTAGRAGAGRVIVEGFVDFDYEITLLTVRHAGGTSFCAPIGHRQEKGDYRESWQPHPMSEAALAKAQAMAGAVTEALGGRGIFGVELFIKGDAVIFSEVSPRPHDTGMVTLISQDLSEFALHVRAILGLPIPAIRLYGPAASRVILGEGDSTSPRFAIDAAALSQPDTAIKLFGKPELHGTRRLGVALALGRDVEEAKAKAIAAASHVKVEL</sequence>